<dbReference type="InterPro" id="IPR001867">
    <property type="entry name" value="OmpR/PhoB-type_DNA-bd"/>
</dbReference>
<dbReference type="SMART" id="SM00448">
    <property type="entry name" value="REC"/>
    <property type="match status" value="1"/>
</dbReference>
<dbReference type="Pfam" id="PF00486">
    <property type="entry name" value="Trans_reg_C"/>
    <property type="match status" value="1"/>
</dbReference>
<dbReference type="SMART" id="SM00862">
    <property type="entry name" value="Trans_reg_C"/>
    <property type="match status" value="1"/>
</dbReference>
<evidence type="ECO:0000313" key="4">
    <source>
        <dbReference type="EMBL" id="PPD57686.1"/>
    </source>
</evidence>
<dbReference type="Gene3D" id="6.10.250.690">
    <property type="match status" value="1"/>
</dbReference>
<dbReference type="PROSITE" id="PS51755">
    <property type="entry name" value="OMPR_PHOB"/>
    <property type="match status" value="1"/>
</dbReference>
<dbReference type="Gene3D" id="3.40.50.2300">
    <property type="match status" value="1"/>
</dbReference>
<name>A0A2P5P5W1_9CHLR</name>
<dbReference type="OrthoDB" id="9790442at2"/>
<evidence type="ECO:0000256" key="2">
    <source>
        <dbReference type="ARBA" id="ARBA00023012"/>
    </source>
</evidence>
<dbReference type="Pfam" id="PF00072">
    <property type="entry name" value="Response_reg"/>
    <property type="match status" value="1"/>
</dbReference>
<dbReference type="Gene3D" id="1.10.10.10">
    <property type="entry name" value="Winged helix-like DNA-binding domain superfamily/Winged helix DNA-binding domain"/>
    <property type="match status" value="1"/>
</dbReference>
<dbReference type="PANTHER" id="PTHR48111:SF40">
    <property type="entry name" value="PHOSPHATE REGULON TRANSCRIPTIONAL REGULATORY PROTEIN PHOB"/>
    <property type="match status" value="1"/>
</dbReference>
<dbReference type="Proteomes" id="UP000235653">
    <property type="component" value="Unassembled WGS sequence"/>
</dbReference>
<evidence type="ECO:0000256" key="1">
    <source>
        <dbReference type="ARBA" id="ARBA00022553"/>
    </source>
</evidence>
<dbReference type="InterPro" id="IPR039420">
    <property type="entry name" value="WalR-like"/>
</dbReference>
<keyword evidence="1" id="KW-0597">Phosphoprotein</keyword>
<dbReference type="PROSITE" id="PS50110">
    <property type="entry name" value="RESPONSE_REGULATORY"/>
    <property type="match status" value="1"/>
</dbReference>
<gene>
    <name evidence="4" type="ORF">JP09_008060</name>
</gene>
<dbReference type="SUPFAM" id="SSF52172">
    <property type="entry name" value="CheY-like"/>
    <property type="match status" value="1"/>
</dbReference>
<dbReference type="CDD" id="cd17574">
    <property type="entry name" value="REC_OmpR"/>
    <property type="match status" value="1"/>
</dbReference>
<dbReference type="GO" id="GO:0006355">
    <property type="term" value="P:regulation of DNA-templated transcription"/>
    <property type="evidence" value="ECO:0007669"/>
    <property type="project" value="InterPro"/>
</dbReference>
<accession>A0A2P5P5W1</accession>
<dbReference type="GO" id="GO:0005829">
    <property type="term" value="C:cytosol"/>
    <property type="evidence" value="ECO:0007669"/>
    <property type="project" value="TreeGrafter"/>
</dbReference>
<comment type="caution">
    <text evidence="4">The sequence shown here is derived from an EMBL/GenBank/DDBJ whole genome shotgun (WGS) entry which is preliminary data.</text>
</comment>
<proteinExistence type="predicted"/>
<dbReference type="PANTHER" id="PTHR48111">
    <property type="entry name" value="REGULATOR OF RPOS"/>
    <property type="match status" value="1"/>
</dbReference>
<dbReference type="RefSeq" id="WP_102330697.1">
    <property type="nucleotide sequence ID" value="NZ_CP058566.2"/>
</dbReference>
<keyword evidence="2" id="KW-0902">Two-component regulatory system</keyword>
<dbReference type="EMBL" id="JQAN02000011">
    <property type="protein sequence ID" value="PPD57686.1"/>
    <property type="molecule type" value="Genomic_DNA"/>
</dbReference>
<dbReference type="GO" id="GO:0000976">
    <property type="term" value="F:transcription cis-regulatory region binding"/>
    <property type="evidence" value="ECO:0007669"/>
    <property type="project" value="TreeGrafter"/>
</dbReference>
<dbReference type="CDD" id="cd00383">
    <property type="entry name" value="trans_reg_C"/>
    <property type="match status" value="1"/>
</dbReference>
<dbReference type="AlphaFoldDB" id="A0A2P5P5W1"/>
<sequence>MKILIIEDDPGIVELVSLTFELGWPDVKLIVADTGEKGMNILESDRPDAVILDIGLPDTTGFEIIKAIRLFSDVPILMLTVRIDERDVVKALTLGADDYLTKPFRQMELLARIKAITRRTQHGDQDLKVSNGPWHFGKTLTELYRGQQIFHLTPIQGLIMQSLIKQAGQFVSAETLAAKIWGEHHAATADDLRVHIHHLRKKFDENRSGSGFISNKPGLGYMLVGE</sequence>
<keyword evidence="5" id="KW-1185">Reference proteome</keyword>
<dbReference type="InterPro" id="IPR036388">
    <property type="entry name" value="WH-like_DNA-bd_sf"/>
</dbReference>
<dbReference type="InterPro" id="IPR011006">
    <property type="entry name" value="CheY-like_superfamily"/>
</dbReference>
<protein>
    <submittedName>
        <fullName evidence="4">DNA-binding response regulator</fullName>
    </submittedName>
</protein>
<reference evidence="4 5" key="1">
    <citation type="journal article" date="2017" name="ISME J.">
        <title>Grape pomace compost harbors organohalide-respiring Dehalogenimonas species with novel reductive dehalogenase genes.</title>
        <authorList>
            <person name="Yang Y."/>
            <person name="Higgins S.A."/>
            <person name="Yan J."/>
            <person name="Simsir B."/>
            <person name="Chourey K."/>
            <person name="Iyer R."/>
            <person name="Hettich R.L."/>
            <person name="Baldwin B."/>
            <person name="Ogles D.M."/>
            <person name="Loffler F.E."/>
        </authorList>
    </citation>
    <scope>NUCLEOTIDE SEQUENCE [LARGE SCALE GENOMIC DNA]</scope>
    <source>
        <strain evidence="4 5">GP</strain>
    </source>
</reference>
<keyword evidence="3 4" id="KW-0238">DNA-binding</keyword>
<dbReference type="InterPro" id="IPR001789">
    <property type="entry name" value="Sig_transdc_resp-reg_receiver"/>
</dbReference>
<organism evidence="4 5">
    <name type="scientific">Dehalogenimonas etheniformans</name>
    <dbReference type="NCBI Taxonomy" id="1536648"/>
    <lineage>
        <taxon>Bacteria</taxon>
        <taxon>Bacillati</taxon>
        <taxon>Chloroflexota</taxon>
        <taxon>Dehalococcoidia</taxon>
        <taxon>Dehalococcoidales</taxon>
        <taxon>Dehalococcoidaceae</taxon>
        <taxon>Dehalogenimonas</taxon>
    </lineage>
</organism>
<evidence type="ECO:0000256" key="3">
    <source>
        <dbReference type="ARBA" id="ARBA00023125"/>
    </source>
</evidence>
<evidence type="ECO:0000313" key="5">
    <source>
        <dbReference type="Proteomes" id="UP000235653"/>
    </source>
</evidence>
<dbReference type="GO" id="GO:0032993">
    <property type="term" value="C:protein-DNA complex"/>
    <property type="evidence" value="ECO:0007669"/>
    <property type="project" value="TreeGrafter"/>
</dbReference>
<dbReference type="GO" id="GO:0000156">
    <property type="term" value="F:phosphorelay response regulator activity"/>
    <property type="evidence" value="ECO:0007669"/>
    <property type="project" value="TreeGrafter"/>
</dbReference>